<dbReference type="GO" id="GO:0008654">
    <property type="term" value="P:phospholipid biosynthetic process"/>
    <property type="evidence" value="ECO:0007669"/>
    <property type="project" value="UniProtKB-KW"/>
</dbReference>
<dbReference type="GO" id="GO:0005524">
    <property type="term" value="F:ATP binding"/>
    <property type="evidence" value="ECO:0007669"/>
    <property type="project" value="UniProtKB-KW"/>
</dbReference>
<dbReference type="PANTHER" id="PTHR12358">
    <property type="entry name" value="SPHINGOSINE KINASE"/>
    <property type="match status" value="1"/>
</dbReference>
<comment type="cofactor">
    <cofactor evidence="1">
        <name>Mg(2+)</name>
        <dbReference type="ChEBI" id="CHEBI:18420"/>
    </cofactor>
</comment>
<evidence type="ECO:0000313" key="14">
    <source>
        <dbReference type="EMBL" id="CAB4799079.1"/>
    </source>
</evidence>
<dbReference type="NCBIfam" id="TIGR00147">
    <property type="entry name" value="YegS/Rv2252/BmrU family lipid kinase"/>
    <property type="match status" value="1"/>
</dbReference>
<dbReference type="InterPro" id="IPR001206">
    <property type="entry name" value="Diacylglycerol_kinase_cat_dom"/>
</dbReference>
<dbReference type="GO" id="GO:0005886">
    <property type="term" value="C:plasma membrane"/>
    <property type="evidence" value="ECO:0007669"/>
    <property type="project" value="TreeGrafter"/>
</dbReference>
<evidence type="ECO:0000256" key="5">
    <source>
        <dbReference type="ARBA" id="ARBA00022741"/>
    </source>
</evidence>
<evidence type="ECO:0000256" key="4">
    <source>
        <dbReference type="ARBA" id="ARBA00022723"/>
    </source>
</evidence>
<dbReference type="InterPro" id="IPR017438">
    <property type="entry name" value="ATP-NAD_kinase_N"/>
</dbReference>
<organism evidence="13">
    <name type="scientific">freshwater metagenome</name>
    <dbReference type="NCBI Taxonomy" id="449393"/>
    <lineage>
        <taxon>unclassified sequences</taxon>
        <taxon>metagenomes</taxon>
        <taxon>ecological metagenomes</taxon>
    </lineage>
</organism>
<protein>
    <submittedName>
        <fullName evidence="13">Unannotated protein</fullName>
    </submittedName>
</protein>
<keyword evidence="11" id="KW-1208">Phospholipid metabolism</keyword>
<name>A0A6J6QE46_9ZZZZ</name>
<dbReference type="GO" id="GO:0046872">
    <property type="term" value="F:metal ion binding"/>
    <property type="evidence" value="ECO:0007669"/>
    <property type="project" value="UniProtKB-KW"/>
</dbReference>
<evidence type="ECO:0000313" key="13">
    <source>
        <dbReference type="EMBL" id="CAB4706094.1"/>
    </source>
</evidence>
<evidence type="ECO:0000256" key="9">
    <source>
        <dbReference type="ARBA" id="ARBA00023098"/>
    </source>
</evidence>
<dbReference type="Pfam" id="PF19279">
    <property type="entry name" value="YegS_C"/>
    <property type="match status" value="1"/>
</dbReference>
<dbReference type="InterPro" id="IPR016064">
    <property type="entry name" value="NAD/diacylglycerol_kinase_sf"/>
</dbReference>
<dbReference type="SUPFAM" id="SSF111331">
    <property type="entry name" value="NAD kinase/diacylglycerol kinase-like"/>
    <property type="match status" value="1"/>
</dbReference>
<evidence type="ECO:0000256" key="10">
    <source>
        <dbReference type="ARBA" id="ARBA00023209"/>
    </source>
</evidence>
<keyword evidence="8" id="KW-0460">Magnesium</keyword>
<dbReference type="Pfam" id="PF00781">
    <property type="entry name" value="DAGK_cat"/>
    <property type="match status" value="1"/>
</dbReference>
<keyword evidence="6" id="KW-0418">Kinase</keyword>
<dbReference type="PANTHER" id="PTHR12358:SF106">
    <property type="entry name" value="LIPID KINASE YEGS"/>
    <property type="match status" value="1"/>
</dbReference>
<dbReference type="PROSITE" id="PS50146">
    <property type="entry name" value="DAGK"/>
    <property type="match status" value="1"/>
</dbReference>
<gene>
    <name evidence="13" type="ORF">UFOPK2655_00430</name>
    <name evidence="14" type="ORF">UFOPK3077_00399</name>
    <name evidence="15" type="ORF">UFOPK3667_00491</name>
    <name evidence="16" type="ORF">UFOPK3903_00227</name>
</gene>
<keyword evidence="9" id="KW-0443">Lipid metabolism</keyword>
<keyword evidence="2" id="KW-0444">Lipid biosynthesis</keyword>
<dbReference type="Gene3D" id="2.60.200.40">
    <property type="match status" value="1"/>
</dbReference>
<evidence type="ECO:0000313" key="15">
    <source>
        <dbReference type="EMBL" id="CAB4917781.1"/>
    </source>
</evidence>
<dbReference type="GO" id="GO:0004143">
    <property type="term" value="F:ATP-dependent diacylglycerol kinase activity"/>
    <property type="evidence" value="ECO:0007669"/>
    <property type="project" value="TreeGrafter"/>
</dbReference>
<keyword evidence="3" id="KW-0808">Transferase</keyword>
<dbReference type="InterPro" id="IPR050187">
    <property type="entry name" value="Lipid_Phosphate_FormReg"/>
</dbReference>
<keyword evidence="7" id="KW-0067">ATP-binding</keyword>
<evidence type="ECO:0000313" key="16">
    <source>
        <dbReference type="EMBL" id="CAB4969266.1"/>
    </source>
</evidence>
<evidence type="ECO:0000256" key="8">
    <source>
        <dbReference type="ARBA" id="ARBA00022842"/>
    </source>
</evidence>
<evidence type="ECO:0000256" key="2">
    <source>
        <dbReference type="ARBA" id="ARBA00022516"/>
    </source>
</evidence>
<sequence length="289" mass="31324">MWALVINPTAGSGKGATVGSYVASFLSNRKIEHEIVSGNSAVSLSNHLANFIAKYPLCEGVIAVGGDGLAHVVLQKTTPAQIPLAVIPAGTGNDFVRTLGWSLSDLEPYLDQIVSTKARLMDLGLVDREWFGAILSTGFDSIVNERANTMHWPKGPNKYNLAIAIELPGFKPRQYEITLDDRIIKTQAMLIAISNGRSYGGGMLVCPQADIHDGLFDVMILHTISKIEFLKVFPRVFKGTHISHPAVEIVRSKRVSIKADAVAYADGERIGSLPLTAECISEAMQTWIP</sequence>
<dbReference type="Gene3D" id="3.40.50.10330">
    <property type="entry name" value="Probable inorganic polyphosphate/atp-NAD kinase, domain 1"/>
    <property type="match status" value="1"/>
</dbReference>
<evidence type="ECO:0000259" key="12">
    <source>
        <dbReference type="PROSITE" id="PS50146"/>
    </source>
</evidence>
<dbReference type="InterPro" id="IPR045540">
    <property type="entry name" value="YegS/DAGK_C"/>
</dbReference>
<keyword evidence="4" id="KW-0479">Metal-binding</keyword>
<accession>A0A6J6QE46</accession>
<evidence type="ECO:0000256" key="3">
    <source>
        <dbReference type="ARBA" id="ARBA00022679"/>
    </source>
</evidence>
<keyword evidence="5" id="KW-0547">Nucleotide-binding</keyword>
<reference evidence="13" key="1">
    <citation type="submission" date="2020-05" db="EMBL/GenBank/DDBJ databases">
        <authorList>
            <person name="Chiriac C."/>
            <person name="Salcher M."/>
            <person name="Ghai R."/>
            <person name="Kavagutti S V."/>
        </authorList>
    </citation>
    <scope>NUCLEOTIDE SEQUENCE</scope>
</reference>
<evidence type="ECO:0000256" key="11">
    <source>
        <dbReference type="ARBA" id="ARBA00023264"/>
    </source>
</evidence>
<dbReference type="EMBL" id="CAFAAS010000003">
    <property type="protein sequence ID" value="CAB4799079.1"/>
    <property type="molecule type" value="Genomic_DNA"/>
</dbReference>
<dbReference type="SMART" id="SM00046">
    <property type="entry name" value="DAGKc"/>
    <property type="match status" value="1"/>
</dbReference>
<dbReference type="EMBL" id="CAEZYE010000015">
    <property type="protein sequence ID" value="CAB4706094.1"/>
    <property type="molecule type" value="Genomic_DNA"/>
</dbReference>
<evidence type="ECO:0000256" key="1">
    <source>
        <dbReference type="ARBA" id="ARBA00001946"/>
    </source>
</evidence>
<dbReference type="InterPro" id="IPR005218">
    <property type="entry name" value="Diacylglycerol/lipid_kinase"/>
</dbReference>
<feature type="domain" description="DAGKc" evidence="12">
    <location>
        <begin position="1"/>
        <end position="129"/>
    </location>
</feature>
<proteinExistence type="predicted"/>
<dbReference type="AlphaFoldDB" id="A0A6J6QE46"/>
<evidence type="ECO:0000256" key="7">
    <source>
        <dbReference type="ARBA" id="ARBA00022840"/>
    </source>
</evidence>
<dbReference type="EMBL" id="CAFBOD010000002">
    <property type="protein sequence ID" value="CAB4969266.1"/>
    <property type="molecule type" value="Genomic_DNA"/>
</dbReference>
<keyword evidence="10" id="KW-0594">Phospholipid biosynthesis</keyword>
<dbReference type="EMBL" id="CAFBMU010000003">
    <property type="protein sequence ID" value="CAB4917781.1"/>
    <property type="molecule type" value="Genomic_DNA"/>
</dbReference>
<evidence type="ECO:0000256" key="6">
    <source>
        <dbReference type="ARBA" id="ARBA00022777"/>
    </source>
</evidence>